<dbReference type="Proteomes" id="UP001234989">
    <property type="component" value="Chromosome 5"/>
</dbReference>
<dbReference type="EMBL" id="CP133616">
    <property type="protein sequence ID" value="WMV29883.1"/>
    <property type="molecule type" value="Genomic_DNA"/>
</dbReference>
<name>A0AAF0QWS5_SOLVR</name>
<gene>
    <name evidence="2" type="ORF">MTR67_023268</name>
</gene>
<evidence type="ECO:0000313" key="3">
    <source>
        <dbReference type="Proteomes" id="UP001234989"/>
    </source>
</evidence>
<accession>A0AAF0QWS5</accession>
<feature type="compositionally biased region" description="Polar residues" evidence="1">
    <location>
        <begin position="131"/>
        <end position="141"/>
    </location>
</feature>
<proteinExistence type="predicted"/>
<protein>
    <submittedName>
        <fullName evidence="2">Uncharacterized protein</fullName>
    </submittedName>
</protein>
<dbReference type="AlphaFoldDB" id="A0AAF0QWS5"/>
<feature type="region of interest" description="Disordered" evidence="1">
    <location>
        <begin position="127"/>
        <end position="147"/>
    </location>
</feature>
<organism evidence="2 3">
    <name type="scientific">Solanum verrucosum</name>
    <dbReference type="NCBI Taxonomy" id="315347"/>
    <lineage>
        <taxon>Eukaryota</taxon>
        <taxon>Viridiplantae</taxon>
        <taxon>Streptophyta</taxon>
        <taxon>Embryophyta</taxon>
        <taxon>Tracheophyta</taxon>
        <taxon>Spermatophyta</taxon>
        <taxon>Magnoliopsida</taxon>
        <taxon>eudicotyledons</taxon>
        <taxon>Gunneridae</taxon>
        <taxon>Pentapetalae</taxon>
        <taxon>asterids</taxon>
        <taxon>lamiids</taxon>
        <taxon>Solanales</taxon>
        <taxon>Solanaceae</taxon>
        <taxon>Solanoideae</taxon>
        <taxon>Solaneae</taxon>
        <taxon>Solanum</taxon>
    </lineage>
</organism>
<evidence type="ECO:0000313" key="2">
    <source>
        <dbReference type="EMBL" id="WMV29883.1"/>
    </source>
</evidence>
<sequence length="147" mass="16651">MPFLKGLVGPGVFPSAQATHAPTNPPVTSTVPKLKPPVFLGSENEDAYEFILDFYERLHKLGIVHHHGVEFVTFQLQENYVPRTLRDRKKDEFMDLEHGGRNFNEVTYFVKKVEGVRRDGQAKALAKRAKNSGSFQGSHSRWSGRPM</sequence>
<reference evidence="2" key="1">
    <citation type="submission" date="2023-08" db="EMBL/GenBank/DDBJ databases">
        <title>A de novo genome assembly of Solanum verrucosum Schlechtendal, a Mexican diploid species geographically isolated from the other diploid A-genome species in potato relatives.</title>
        <authorList>
            <person name="Hosaka K."/>
        </authorList>
    </citation>
    <scope>NUCLEOTIDE SEQUENCE</scope>
    <source>
        <tissue evidence="2">Young leaves</tissue>
    </source>
</reference>
<keyword evidence="3" id="KW-1185">Reference proteome</keyword>
<evidence type="ECO:0000256" key="1">
    <source>
        <dbReference type="SAM" id="MobiDB-lite"/>
    </source>
</evidence>